<dbReference type="Proteomes" id="UP000886885">
    <property type="component" value="Unassembled WGS sequence"/>
</dbReference>
<protein>
    <recommendedName>
        <fullName evidence="2">EF-hand domain-containing protein</fullName>
    </recommendedName>
</protein>
<dbReference type="PROSITE" id="PS00018">
    <property type="entry name" value="EF_HAND_1"/>
    <property type="match status" value="1"/>
</dbReference>
<proteinExistence type="predicted"/>
<organism evidence="3 4">
    <name type="scientific">Populus tomentosa</name>
    <name type="common">Chinese white poplar</name>
    <dbReference type="NCBI Taxonomy" id="118781"/>
    <lineage>
        <taxon>Eukaryota</taxon>
        <taxon>Viridiplantae</taxon>
        <taxon>Streptophyta</taxon>
        <taxon>Embryophyta</taxon>
        <taxon>Tracheophyta</taxon>
        <taxon>Spermatophyta</taxon>
        <taxon>Magnoliopsida</taxon>
        <taxon>eudicotyledons</taxon>
        <taxon>Gunneridae</taxon>
        <taxon>Pentapetalae</taxon>
        <taxon>rosids</taxon>
        <taxon>fabids</taxon>
        <taxon>Malpighiales</taxon>
        <taxon>Salicaceae</taxon>
        <taxon>Saliceae</taxon>
        <taxon>Populus</taxon>
    </lineage>
</organism>
<dbReference type="Pfam" id="PF13202">
    <property type="entry name" value="EF-hand_5"/>
    <property type="match status" value="1"/>
</dbReference>
<keyword evidence="4" id="KW-1185">Reference proteome</keyword>
<dbReference type="OrthoDB" id="8785703at2759"/>
<dbReference type="GO" id="GO:0005509">
    <property type="term" value="F:calcium ion binding"/>
    <property type="evidence" value="ECO:0007669"/>
    <property type="project" value="InterPro"/>
</dbReference>
<dbReference type="PROSITE" id="PS50222">
    <property type="entry name" value="EF_HAND_2"/>
    <property type="match status" value="1"/>
</dbReference>
<reference evidence="3" key="1">
    <citation type="journal article" date="2020" name="bioRxiv">
        <title>Hybrid origin of Populus tomentosa Carr. identified through genome sequencing and phylogenomic analysis.</title>
        <authorList>
            <person name="An X."/>
            <person name="Gao K."/>
            <person name="Chen Z."/>
            <person name="Li J."/>
            <person name="Yang X."/>
            <person name="Yang X."/>
            <person name="Zhou J."/>
            <person name="Guo T."/>
            <person name="Zhao T."/>
            <person name="Huang S."/>
            <person name="Miao D."/>
            <person name="Khan W.U."/>
            <person name="Rao P."/>
            <person name="Ye M."/>
            <person name="Lei B."/>
            <person name="Liao W."/>
            <person name="Wang J."/>
            <person name="Ji L."/>
            <person name="Li Y."/>
            <person name="Guo B."/>
            <person name="Mustafa N.S."/>
            <person name="Li S."/>
            <person name="Yun Q."/>
            <person name="Keller S.R."/>
            <person name="Mao J."/>
            <person name="Zhang R."/>
            <person name="Strauss S.H."/>
        </authorList>
    </citation>
    <scope>NUCLEOTIDE SEQUENCE</scope>
    <source>
        <strain evidence="3">GM15</strain>
        <tissue evidence="3">Leaf</tissue>
    </source>
</reference>
<gene>
    <name evidence="3" type="ORF">POTOM_061317</name>
</gene>
<dbReference type="InterPro" id="IPR011992">
    <property type="entry name" value="EF-hand-dom_pair"/>
</dbReference>
<accession>A0A8X8BYF6</accession>
<evidence type="ECO:0000313" key="3">
    <source>
        <dbReference type="EMBL" id="KAG6735994.1"/>
    </source>
</evidence>
<dbReference type="EMBL" id="JAAWWB010001477">
    <property type="protein sequence ID" value="KAG6735994.1"/>
    <property type="molecule type" value="Genomic_DNA"/>
</dbReference>
<dbReference type="Gene3D" id="1.10.238.10">
    <property type="entry name" value="EF-hand"/>
    <property type="match status" value="1"/>
</dbReference>
<dbReference type="AlphaFoldDB" id="A0A8X8BYF6"/>
<dbReference type="InterPro" id="IPR018247">
    <property type="entry name" value="EF_Hand_1_Ca_BS"/>
</dbReference>
<dbReference type="InterPro" id="IPR002048">
    <property type="entry name" value="EF_hand_dom"/>
</dbReference>
<evidence type="ECO:0000256" key="1">
    <source>
        <dbReference type="ARBA" id="ARBA00022837"/>
    </source>
</evidence>
<keyword evidence="1" id="KW-0106">Calcium</keyword>
<dbReference type="SMART" id="SM00054">
    <property type="entry name" value="EFh"/>
    <property type="match status" value="2"/>
</dbReference>
<sequence>MEQIRRAAGAYYEHLSENNKKLARKTFKAMDKNGDGQISLLEYVDHLKKNKATDFIHQSILRALDKDDNGSLDFGEAIVLFYLMQSGRALFCKSCNTFLVEAYFSCSQCFFNDDSAGSTNEI</sequence>
<name>A0A8X8BYF6_POPTO</name>
<feature type="domain" description="EF-hand" evidence="2">
    <location>
        <begin position="18"/>
        <end position="53"/>
    </location>
</feature>
<evidence type="ECO:0000313" key="4">
    <source>
        <dbReference type="Proteomes" id="UP000886885"/>
    </source>
</evidence>
<evidence type="ECO:0000259" key="2">
    <source>
        <dbReference type="PROSITE" id="PS50222"/>
    </source>
</evidence>
<dbReference type="SUPFAM" id="SSF47473">
    <property type="entry name" value="EF-hand"/>
    <property type="match status" value="1"/>
</dbReference>
<comment type="caution">
    <text evidence="3">The sequence shown here is derived from an EMBL/GenBank/DDBJ whole genome shotgun (WGS) entry which is preliminary data.</text>
</comment>